<reference evidence="2 3" key="1">
    <citation type="submission" date="2022-02" db="EMBL/GenBank/DDBJ databases">
        <title>The car tank lid bacteriome: a reservoir of bacteria with potential in bioremediation of fuel.</title>
        <authorList>
            <person name="Vidal-Verdu A."/>
            <person name="Gomez-Martinez D."/>
            <person name="Latorre-Perez A."/>
            <person name="Pereto J."/>
            <person name="Porcar M."/>
        </authorList>
    </citation>
    <scope>NUCLEOTIDE SEQUENCE [LARGE SCALE GENOMIC DNA]</scope>
    <source>
        <strain evidence="2 3">4D.3</strain>
    </source>
</reference>
<organism evidence="2 3">
    <name type="scientific">Isoptericola peretonis</name>
    <dbReference type="NCBI Taxonomy" id="2918523"/>
    <lineage>
        <taxon>Bacteria</taxon>
        <taxon>Bacillati</taxon>
        <taxon>Actinomycetota</taxon>
        <taxon>Actinomycetes</taxon>
        <taxon>Micrococcales</taxon>
        <taxon>Promicromonosporaceae</taxon>
        <taxon>Isoptericola</taxon>
    </lineage>
</organism>
<evidence type="ECO:0008006" key="4">
    <source>
        <dbReference type="Google" id="ProtNLM"/>
    </source>
</evidence>
<comment type="caution">
    <text evidence="2">The sequence shown here is derived from an EMBL/GenBank/DDBJ whole genome shotgun (WGS) entry which is preliminary data.</text>
</comment>
<evidence type="ECO:0000313" key="3">
    <source>
        <dbReference type="Proteomes" id="UP001651050"/>
    </source>
</evidence>
<feature type="region of interest" description="Disordered" evidence="1">
    <location>
        <begin position="53"/>
        <end position="72"/>
    </location>
</feature>
<accession>A0ABT0IYQ6</accession>
<dbReference type="Proteomes" id="UP001651050">
    <property type="component" value="Unassembled WGS sequence"/>
</dbReference>
<dbReference type="RefSeq" id="WP_416342238.1">
    <property type="nucleotide sequence ID" value="NZ_JALQCY010000001.1"/>
</dbReference>
<name>A0ABT0IYQ6_9MICO</name>
<keyword evidence="3" id="KW-1185">Reference proteome</keyword>
<dbReference type="EMBL" id="JALQCY010000001">
    <property type="protein sequence ID" value="MCK9792364.1"/>
    <property type="molecule type" value="Genomic_DNA"/>
</dbReference>
<sequence length="72" mass="7234">MPWRSTPRALLGRVTALLSLATLGLSPLGSGAVGVIAETWGIAVFFGLSPVPPPPSTDHHDSAAGAGTGGEW</sequence>
<evidence type="ECO:0000256" key="1">
    <source>
        <dbReference type="SAM" id="MobiDB-lite"/>
    </source>
</evidence>
<protein>
    <recommendedName>
        <fullName evidence="4">Secreted protein</fullName>
    </recommendedName>
</protein>
<gene>
    <name evidence="2" type="ORF">M1843_01215</name>
</gene>
<proteinExistence type="predicted"/>
<evidence type="ECO:0000313" key="2">
    <source>
        <dbReference type="EMBL" id="MCK9792364.1"/>
    </source>
</evidence>